<dbReference type="InterPro" id="IPR033693">
    <property type="entry name" value="PGPEP1_Glu_AS"/>
</dbReference>
<accession>A0ABY3PS03</accession>
<evidence type="ECO:0000256" key="9">
    <source>
        <dbReference type="HAMAP-Rule" id="MF_00417"/>
    </source>
</evidence>
<dbReference type="EMBL" id="CP063845">
    <property type="protein sequence ID" value="UFP96387.1"/>
    <property type="molecule type" value="Genomic_DNA"/>
</dbReference>
<keyword evidence="5 9" id="KW-0963">Cytoplasm</keyword>
<comment type="similarity">
    <text evidence="4 9">Belongs to the peptidase C15 family.</text>
</comment>
<reference evidence="12 13" key="1">
    <citation type="journal article" date="2021" name="Genome Biol. Evol.">
        <title>Complete Genome Sequencing of a Novel Gloeobacter Species from a Waterfall Cave in Mexico.</title>
        <authorList>
            <person name="Saw J.H."/>
            <person name="Cardona T."/>
            <person name="Montejano G."/>
        </authorList>
    </citation>
    <scope>NUCLEOTIDE SEQUENCE [LARGE SCALE GENOMIC DNA]</scope>
    <source>
        <strain evidence="12">MG652769</strain>
    </source>
</reference>
<dbReference type="HAMAP" id="MF_00417">
    <property type="entry name" value="Pyrrolid_peptidase"/>
    <property type="match status" value="1"/>
</dbReference>
<dbReference type="PROSITE" id="PS01334">
    <property type="entry name" value="PYRASE_CYS"/>
    <property type="match status" value="1"/>
</dbReference>
<evidence type="ECO:0000256" key="7">
    <source>
        <dbReference type="ARBA" id="ARBA00022801"/>
    </source>
</evidence>
<name>A0ABY3PS03_9CYAN</name>
<feature type="active site" evidence="9">
    <location>
        <position position="165"/>
    </location>
</feature>
<evidence type="ECO:0000256" key="6">
    <source>
        <dbReference type="ARBA" id="ARBA00022670"/>
    </source>
</evidence>
<comment type="function">
    <text evidence="2 9">Removes 5-oxoproline from various penultimate amino acid residues except L-proline.</text>
</comment>
<protein>
    <recommendedName>
        <fullName evidence="9">Pyrrolidone-carboxylate peptidase</fullName>
        <ecNumber evidence="9">3.4.19.3</ecNumber>
    </recommendedName>
    <alternativeName>
        <fullName evidence="9">5-oxoprolyl-peptidase</fullName>
    </alternativeName>
    <alternativeName>
        <fullName evidence="9">Pyroglutamyl-peptidase I</fullName>
        <shortName evidence="9">PGP-I</shortName>
        <shortName evidence="9">Pyrase</shortName>
    </alternativeName>
</protein>
<dbReference type="RefSeq" id="WP_230843631.1">
    <property type="nucleotide sequence ID" value="NZ_CP063845.1"/>
</dbReference>
<dbReference type="PANTHER" id="PTHR23402:SF1">
    <property type="entry name" value="PYROGLUTAMYL-PEPTIDASE I"/>
    <property type="match status" value="1"/>
</dbReference>
<evidence type="ECO:0000256" key="10">
    <source>
        <dbReference type="PROSITE-ProRule" id="PRU10076"/>
    </source>
</evidence>
<dbReference type="InterPro" id="IPR000816">
    <property type="entry name" value="Peptidase_C15"/>
</dbReference>
<evidence type="ECO:0000256" key="4">
    <source>
        <dbReference type="ARBA" id="ARBA00006641"/>
    </source>
</evidence>
<dbReference type="EC" id="3.4.19.3" evidence="9"/>
<dbReference type="Pfam" id="PF01470">
    <property type="entry name" value="Peptidase_C15"/>
    <property type="match status" value="1"/>
</dbReference>
<keyword evidence="6 9" id="KW-0645">Protease</keyword>
<keyword evidence="7 9" id="KW-0378">Hydrolase</keyword>
<sequence length="217" mass="23266">MRVLLTGFEPFAGELVNPSWEVASRLADRRVSGCAVMAERLPTVFGASIACLRTALERYRPQAVVCLGEAGGRAAISIERVALNLDEARIPDNKGQQPVEIPVEPDGPAAYFTTLPVRAIVAKLLAAGIPAEISRTAGGFVCNHTFYGLMHHLGQATPVRAGFIHVPYLPEQAVRHPGKASMELATTLRGIEMALEVLGLEQFSVAQTTTGRPATRQ</sequence>
<dbReference type="InterPro" id="IPR029762">
    <property type="entry name" value="PGP-I_bact-type"/>
</dbReference>
<dbReference type="InterPro" id="IPR033694">
    <property type="entry name" value="PGPEP1_Cys_AS"/>
</dbReference>
<organism evidence="12 13">
    <name type="scientific">Gloeobacter morelensis MG652769</name>
    <dbReference type="NCBI Taxonomy" id="2781736"/>
    <lineage>
        <taxon>Bacteria</taxon>
        <taxon>Bacillati</taxon>
        <taxon>Cyanobacteriota</taxon>
        <taxon>Cyanophyceae</taxon>
        <taxon>Gloeobacterales</taxon>
        <taxon>Gloeobacteraceae</taxon>
        <taxon>Gloeobacter</taxon>
        <taxon>Gloeobacter morelensis</taxon>
    </lineage>
</organism>
<evidence type="ECO:0000256" key="8">
    <source>
        <dbReference type="ARBA" id="ARBA00022807"/>
    </source>
</evidence>
<gene>
    <name evidence="9 12" type="primary">pcp</name>
    <name evidence="12" type="ORF">ISF26_09330</name>
</gene>
<keyword evidence="13" id="KW-1185">Reference proteome</keyword>
<comment type="subcellular location">
    <subcellularLocation>
        <location evidence="3 9">Cytoplasm</location>
    </subcellularLocation>
</comment>
<dbReference type="InterPro" id="IPR016125">
    <property type="entry name" value="Peptidase_C15-like"/>
</dbReference>
<dbReference type="SUPFAM" id="SSF53182">
    <property type="entry name" value="Pyrrolidone carboxyl peptidase (pyroglutamate aminopeptidase)"/>
    <property type="match status" value="1"/>
</dbReference>
<dbReference type="CDD" id="cd00501">
    <property type="entry name" value="Peptidase_C15"/>
    <property type="match status" value="1"/>
</dbReference>
<dbReference type="Gene3D" id="3.40.630.20">
    <property type="entry name" value="Peptidase C15, pyroglutamyl peptidase I-like"/>
    <property type="match status" value="1"/>
</dbReference>
<dbReference type="NCBIfam" id="TIGR00504">
    <property type="entry name" value="pyro_pdase"/>
    <property type="match status" value="1"/>
</dbReference>
<evidence type="ECO:0000313" key="12">
    <source>
        <dbReference type="EMBL" id="UFP96387.1"/>
    </source>
</evidence>
<dbReference type="InterPro" id="IPR036440">
    <property type="entry name" value="Peptidase_C15-like_sf"/>
</dbReference>
<keyword evidence="8 9" id="KW-0788">Thiol protease</keyword>
<proteinExistence type="inferred from homology"/>
<dbReference type="PANTHER" id="PTHR23402">
    <property type="entry name" value="PROTEASE FAMILY C15 PYROGLUTAMYL-PEPTIDASE I-RELATED"/>
    <property type="match status" value="1"/>
</dbReference>
<evidence type="ECO:0000256" key="1">
    <source>
        <dbReference type="ARBA" id="ARBA00001770"/>
    </source>
</evidence>
<dbReference type="NCBIfam" id="NF009676">
    <property type="entry name" value="PRK13197.1"/>
    <property type="match status" value="1"/>
</dbReference>
<dbReference type="Proteomes" id="UP001054846">
    <property type="component" value="Chromosome"/>
</dbReference>
<evidence type="ECO:0000256" key="11">
    <source>
        <dbReference type="PROSITE-ProRule" id="PRU10077"/>
    </source>
</evidence>
<evidence type="ECO:0000313" key="13">
    <source>
        <dbReference type="Proteomes" id="UP001054846"/>
    </source>
</evidence>
<feature type="active site" evidence="9 10">
    <location>
        <position position="79"/>
    </location>
</feature>
<comment type="catalytic activity">
    <reaction evidence="1 9 10">
        <text>Release of an N-terminal pyroglutamyl group from a polypeptide, the second amino acid generally not being Pro.</text>
        <dbReference type="EC" id="3.4.19.3"/>
    </reaction>
</comment>
<evidence type="ECO:0000256" key="5">
    <source>
        <dbReference type="ARBA" id="ARBA00022490"/>
    </source>
</evidence>
<evidence type="ECO:0000256" key="2">
    <source>
        <dbReference type="ARBA" id="ARBA00002280"/>
    </source>
</evidence>
<dbReference type="GO" id="GO:0016920">
    <property type="term" value="F:pyroglutamyl-peptidase activity"/>
    <property type="evidence" value="ECO:0007669"/>
    <property type="project" value="UniProtKB-EC"/>
</dbReference>
<dbReference type="PROSITE" id="PS01333">
    <property type="entry name" value="PYRASE_GLU"/>
    <property type="match status" value="1"/>
</dbReference>
<dbReference type="PRINTS" id="PR00706">
    <property type="entry name" value="PYROGLUPTASE"/>
</dbReference>
<evidence type="ECO:0000256" key="3">
    <source>
        <dbReference type="ARBA" id="ARBA00004496"/>
    </source>
</evidence>
<feature type="active site" evidence="9 11">
    <location>
        <position position="142"/>
    </location>
</feature>
<dbReference type="PIRSF" id="PIRSF015592">
    <property type="entry name" value="Prld-crbxl_pptds"/>
    <property type="match status" value="1"/>
</dbReference>
<comment type="subunit">
    <text evidence="9">Homotetramer.</text>
</comment>